<evidence type="ECO:0000313" key="6">
    <source>
        <dbReference type="EMBL" id="MFD2741359.1"/>
    </source>
</evidence>
<gene>
    <name evidence="6" type="ORF">ACFSUD_17425</name>
</gene>
<reference evidence="7" key="1">
    <citation type="journal article" date="2019" name="Int. J. Syst. Evol. Microbiol.">
        <title>The Global Catalogue of Microorganisms (GCM) 10K type strain sequencing project: providing services to taxonomists for standard genome sequencing and annotation.</title>
        <authorList>
            <consortium name="The Broad Institute Genomics Platform"/>
            <consortium name="The Broad Institute Genome Sequencing Center for Infectious Disease"/>
            <person name="Wu L."/>
            <person name="Ma J."/>
        </authorList>
    </citation>
    <scope>NUCLEOTIDE SEQUENCE [LARGE SCALE GENOMIC DNA]</scope>
    <source>
        <strain evidence="7">TISTR 2562</strain>
    </source>
</reference>
<feature type="transmembrane region" description="Helical" evidence="2">
    <location>
        <begin position="21"/>
        <end position="43"/>
    </location>
</feature>
<evidence type="ECO:0000313" key="7">
    <source>
        <dbReference type="Proteomes" id="UP001597474"/>
    </source>
</evidence>
<comment type="caution">
    <text evidence="6">The sequence shown here is derived from an EMBL/GenBank/DDBJ whole genome shotgun (WGS) entry which is preliminary data.</text>
</comment>
<dbReference type="EMBL" id="JBHUMP010000022">
    <property type="protein sequence ID" value="MFD2741359.1"/>
    <property type="molecule type" value="Genomic_DNA"/>
</dbReference>
<proteinExistence type="predicted"/>
<feature type="domain" description="DUF7867" evidence="5">
    <location>
        <begin position="173"/>
        <end position="456"/>
    </location>
</feature>
<protein>
    <submittedName>
        <fullName evidence="6">Pilus assembly protein TadG-related protein</fullName>
    </submittedName>
</protein>
<feature type="region of interest" description="Disordered" evidence="1">
    <location>
        <begin position="289"/>
        <end position="316"/>
    </location>
</feature>
<evidence type="ECO:0000256" key="1">
    <source>
        <dbReference type="SAM" id="MobiDB-lite"/>
    </source>
</evidence>
<sequence length="473" mass="50694">MKPIFIRGLSGRALRFLRDENGSGTILALFFLLIGLIIGGLGIDFNRVMAQRSRLQIATDTAAHAALYTREEEDVTAARNKATETVASMLPEAAFGSTALTTTDVTFGHWNAQDLSFTEDNDSKTAVRVRAAMTETRANASRNLLLHIIGFDTFDLGVESVYSTYFPSCFTEGFVAEGVVNIRSNNSFSDGFCIHSNEYVSLNQNNYFEPGTVVSMPNLDDLDMPNSGFEKNEGLQTALRSGAYRLRLLSDLPDIIDSFWTAEAKHLPPYVIAGSIYEVSENHLAVEPEVEAETGTKGNGNGNGNGNNGGGGNGLTPNHFEPYSVNVMNCSGSGKITLKAGTYSNFLFISDCEVKFSNGVILEDVVMATTNTSASSFNTPSGLSIGRDDNCLAGGGASLMTLGGFHAASSLNIFGGQILALGDIEFAANADGIQGASLVSYGRIEGTSNMNMGYCRSEGMENAYRADYFRMVN</sequence>
<evidence type="ECO:0000259" key="3">
    <source>
        <dbReference type="Pfam" id="PF09977"/>
    </source>
</evidence>
<organism evidence="6 7">
    <name type="scientific">Sulfitobacter aestuarii</name>
    <dbReference type="NCBI Taxonomy" id="2161676"/>
    <lineage>
        <taxon>Bacteria</taxon>
        <taxon>Pseudomonadati</taxon>
        <taxon>Pseudomonadota</taxon>
        <taxon>Alphaproteobacteria</taxon>
        <taxon>Rhodobacterales</taxon>
        <taxon>Roseobacteraceae</taxon>
        <taxon>Sulfitobacter</taxon>
    </lineage>
</organism>
<keyword evidence="2" id="KW-0812">Transmembrane</keyword>
<dbReference type="RefSeq" id="WP_386375786.1">
    <property type="nucleotide sequence ID" value="NZ_JBHUMP010000022.1"/>
</dbReference>
<evidence type="ECO:0000256" key="2">
    <source>
        <dbReference type="SAM" id="Phobius"/>
    </source>
</evidence>
<dbReference type="InterPro" id="IPR057189">
    <property type="entry name" value="DUF7867"/>
</dbReference>
<evidence type="ECO:0000259" key="4">
    <source>
        <dbReference type="Pfam" id="PF13400"/>
    </source>
</evidence>
<dbReference type="Pfam" id="PF09977">
    <property type="entry name" value="Tad_C"/>
    <property type="match status" value="1"/>
</dbReference>
<dbReference type="Pfam" id="PF13400">
    <property type="entry name" value="Tad"/>
    <property type="match status" value="1"/>
</dbReference>
<accession>A0ABW5U6C9</accession>
<dbReference type="Pfam" id="PF25269">
    <property type="entry name" value="DUF7867"/>
    <property type="match status" value="1"/>
</dbReference>
<dbReference type="InterPro" id="IPR018705">
    <property type="entry name" value="DUF2134_membrane"/>
</dbReference>
<keyword evidence="7" id="KW-1185">Reference proteome</keyword>
<feature type="domain" description="DUF2134" evidence="3">
    <location>
        <begin position="74"/>
        <end position="161"/>
    </location>
</feature>
<name>A0ABW5U6C9_9RHOB</name>
<feature type="domain" description="Putative Flp pilus-assembly TadG-like N-terminal" evidence="4">
    <location>
        <begin position="22"/>
        <end position="66"/>
    </location>
</feature>
<keyword evidence="2" id="KW-1133">Transmembrane helix</keyword>
<keyword evidence="2" id="KW-0472">Membrane</keyword>
<feature type="compositionally biased region" description="Gly residues" evidence="1">
    <location>
        <begin position="297"/>
        <end position="314"/>
    </location>
</feature>
<dbReference type="InterPro" id="IPR028087">
    <property type="entry name" value="Tad_N"/>
</dbReference>
<dbReference type="Proteomes" id="UP001597474">
    <property type="component" value="Unassembled WGS sequence"/>
</dbReference>
<evidence type="ECO:0000259" key="5">
    <source>
        <dbReference type="Pfam" id="PF25269"/>
    </source>
</evidence>